<evidence type="ECO:0000313" key="2">
    <source>
        <dbReference type="Proteomes" id="UP000199184"/>
    </source>
</evidence>
<name>A0A1C3XIY4_9BRAD</name>
<organism evidence="1 2">
    <name type="scientific">Bradyrhizobium shewense</name>
    <dbReference type="NCBI Taxonomy" id="1761772"/>
    <lineage>
        <taxon>Bacteria</taxon>
        <taxon>Pseudomonadati</taxon>
        <taxon>Pseudomonadota</taxon>
        <taxon>Alphaproteobacteria</taxon>
        <taxon>Hyphomicrobiales</taxon>
        <taxon>Nitrobacteraceae</taxon>
        <taxon>Bradyrhizobium</taxon>
    </lineage>
</organism>
<keyword evidence="2" id="KW-1185">Reference proteome</keyword>
<evidence type="ECO:0000313" key="1">
    <source>
        <dbReference type="EMBL" id="SCB52105.1"/>
    </source>
</evidence>
<protein>
    <submittedName>
        <fullName evidence="1">Uncharacterized protein</fullName>
    </submittedName>
</protein>
<dbReference type="RefSeq" id="WP_129590973.1">
    <property type="nucleotide sequence ID" value="NZ_FMAI01000016.1"/>
</dbReference>
<gene>
    <name evidence="1" type="ORF">GA0061098_1016166</name>
</gene>
<dbReference type="EMBL" id="FMAI01000016">
    <property type="protein sequence ID" value="SCB52105.1"/>
    <property type="molecule type" value="Genomic_DNA"/>
</dbReference>
<accession>A0A1C3XIY4</accession>
<reference evidence="2" key="1">
    <citation type="submission" date="2016-08" db="EMBL/GenBank/DDBJ databases">
        <authorList>
            <person name="Varghese N."/>
            <person name="Submissions Spin"/>
        </authorList>
    </citation>
    <scope>NUCLEOTIDE SEQUENCE [LARGE SCALE GENOMIC DNA]</scope>
    <source>
        <strain evidence="2">ERR11</strain>
    </source>
</reference>
<dbReference type="Proteomes" id="UP000199184">
    <property type="component" value="Unassembled WGS sequence"/>
</dbReference>
<dbReference type="AlphaFoldDB" id="A0A1C3XIY4"/>
<sequence>MAILNRDQRTINRLNRRHVEQTLSGLKSVLGSSRWTTAANRYSTDTATKLEAEIEAGGVPDRRDVSQYIAASCLLHSADGWSYLGKALAALLRGDPHRARHLAYYAELRASTSLLATEGIGVFNKYHFALTARNVATKLITTRGTHRFSWECLEYWSGRASSGQLFAQMIRPYGISLEAWFASAGGASAVAPQAQAWFRQWGFDLQNFPDDRNARNVSSYQPDGIPEAWYIDGRDALEFARDLWASLEPSPLSGFEAIDRNILRISIEKLFVARTGRVACAYPAEFRKFAEPIVKNQSLSPDAEAQWLRYIMRSTSPHDATIFSRSQQQAASLDVGAQAVISRAALLLRVASGSTAMLLQAAGYNAASIAFWAEGLGRGRGLWEGENSGDPLDLWADVTPLLEDVELFQQKYSANEQSFFRMGVELPQALNGLGSCERVAIWSMTP</sequence>
<proteinExistence type="predicted"/>